<comment type="subcellular location">
    <subcellularLocation>
        <location evidence="2">Cell membrane</location>
        <topology evidence="2">Multi-pass membrane protein</topology>
    </subcellularLocation>
</comment>
<evidence type="ECO:0000256" key="6">
    <source>
        <dbReference type="ARBA" id="ARBA00022449"/>
    </source>
</evidence>
<dbReference type="GO" id="GO:0006811">
    <property type="term" value="P:monoatomic ion transport"/>
    <property type="evidence" value="ECO:0007669"/>
    <property type="project" value="UniProtKB-KW"/>
</dbReference>
<dbReference type="Proteomes" id="UP000219573">
    <property type="component" value="Unassembled WGS sequence"/>
</dbReference>
<evidence type="ECO:0000313" key="14">
    <source>
        <dbReference type="EMBL" id="SNY40206.1"/>
    </source>
</evidence>
<comment type="similarity">
    <text evidence="3">Belongs to the multi antimicrobial extrusion (MATE) (TC 2.A.66.1) family.</text>
</comment>
<feature type="transmembrane region" description="Helical" evidence="13">
    <location>
        <begin position="413"/>
        <end position="438"/>
    </location>
</feature>
<dbReference type="CDD" id="cd13138">
    <property type="entry name" value="MATE_yoeA_like"/>
    <property type="match status" value="1"/>
</dbReference>
<dbReference type="InterPro" id="IPR048279">
    <property type="entry name" value="MdtK-like"/>
</dbReference>
<feature type="transmembrane region" description="Helical" evidence="13">
    <location>
        <begin position="386"/>
        <end position="407"/>
    </location>
</feature>
<feature type="transmembrane region" description="Helical" evidence="13">
    <location>
        <begin position="135"/>
        <end position="153"/>
    </location>
</feature>
<evidence type="ECO:0000256" key="12">
    <source>
        <dbReference type="ARBA" id="ARBA00031636"/>
    </source>
</evidence>
<feature type="transmembrane region" description="Helical" evidence="13">
    <location>
        <begin position="360"/>
        <end position="379"/>
    </location>
</feature>
<dbReference type="InterPro" id="IPR002528">
    <property type="entry name" value="MATE_fam"/>
</dbReference>
<dbReference type="PANTHER" id="PTHR43298">
    <property type="entry name" value="MULTIDRUG RESISTANCE PROTEIN NORM-RELATED"/>
    <property type="match status" value="1"/>
</dbReference>
<sequence length="455" mass="48360">MTKISNLTEGEILSPLLKFAMPVLLAMLLQVIYGAVDLIIVGQFGAATDVSAVATGSQVMMTITSIINGFAMGVTILIGQKIGQGRFKEAGNVVGSGICIFSVLAAIITAVMLIFAVPISRLMHAPVEAFDDTVLYVYICSAGTIFIIAYNVICGIFRGIGDSKTPLITVAIASVANIAGDVFLVAGFDMSVAGVAIATISAQAISVILSIVIIKKRGLPFEFSKSSIRFHKGITSQILKYGAPIALQDGLVNLSFLAITTIINSLGIIASAGVGVAEKLAGLIMLVPSAFAQSVSAFVAQNYGANKYTRAKKTLAYGISVSLCFGVVMAYFTFFHGNLISGIFSKDIAVINASWDYMKAYAIDVLMTSFMFSMTGFFNGCGKTTFVMFQGIFGAFCIRIPLSYIISKAAPASLFYIGLATPSSTFVQVIFCLVYFIIVSKEFKKEKYTKSGVYI</sequence>
<feature type="transmembrane region" description="Helical" evidence="13">
    <location>
        <begin position="315"/>
        <end position="340"/>
    </location>
</feature>
<feature type="transmembrane region" description="Helical" evidence="13">
    <location>
        <begin position="90"/>
        <end position="115"/>
    </location>
</feature>
<dbReference type="RefSeq" id="WP_097018964.1">
    <property type="nucleotide sequence ID" value="NZ_OBDZ01000026.1"/>
</dbReference>
<protein>
    <recommendedName>
        <fullName evidence="4">Probable multidrug resistance protein NorM</fullName>
    </recommendedName>
    <alternativeName>
        <fullName evidence="12">Multidrug-efflux transporter</fullName>
    </alternativeName>
</protein>
<gene>
    <name evidence="14" type="ORF">SAMN06265827_12655</name>
</gene>
<dbReference type="NCBIfam" id="TIGR00797">
    <property type="entry name" value="matE"/>
    <property type="match status" value="1"/>
</dbReference>
<keyword evidence="8 13" id="KW-0812">Transmembrane</keyword>
<evidence type="ECO:0000256" key="8">
    <source>
        <dbReference type="ARBA" id="ARBA00022692"/>
    </source>
</evidence>
<evidence type="ECO:0000256" key="3">
    <source>
        <dbReference type="ARBA" id="ARBA00010199"/>
    </source>
</evidence>
<evidence type="ECO:0000256" key="11">
    <source>
        <dbReference type="ARBA" id="ARBA00023136"/>
    </source>
</evidence>
<dbReference type="PIRSF" id="PIRSF006603">
    <property type="entry name" value="DinF"/>
    <property type="match status" value="1"/>
</dbReference>
<evidence type="ECO:0000313" key="15">
    <source>
        <dbReference type="Proteomes" id="UP000219573"/>
    </source>
</evidence>
<evidence type="ECO:0000256" key="2">
    <source>
        <dbReference type="ARBA" id="ARBA00004651"/>
    </source>
</evidence>
<keyword evidence="9 13" id="KW-1133">Transmembrane helix</keyword>
<dbReference type="EMBL" id="OBDZ01000026">
    <property type="protein sequence ID" value="SNY40206.1"/>
    <property type="molecule type" value="Genomic_DNA"/>
</dbReference>
<keyword evidence="11 13" id="KW-0472">Membrane</keyword>
<reference evidence="15" key="1">
    <citation type="submission" date="2017-09" db="EMBL/GenBank/DDBJ databases">
        <authorList>
            <person name="Varghese N."/>
            <person name="Submissions S."/>
        </authorList>
    </citation>
    <scope>NUCLEOTIDE SEQUENCE [LARGE SCALE GENOMIC DNA]</scope>
    <source>
        <strain evidence="15">MSL47</strain>
    </source>
</reference>
<keyword evidence="15" id="KW-1185">Reference proteome</keyword>
<dbReference type="Pfam" id="PF01554">
    <property type="entry name" value="MatE"/>
    <property type="match status" value="2"/>
</dbReference>
<accession>A0A285HZF9</accession>
<feature type="transmembrane region" description="Helical" evidence="13">
    <location>
        <begin position="192"/>
        <end position="214"/>
    </location>
</feature>
<keyword evidence="5" id="KW-0813">Transport</keyword>
<dbReference type="PANTHER" id="PTHR43298:SF2">
    <property type="entry name" value="FMN_FAD EXPORTER YEEO-RELATED"/>
    <property type="match status" value="1"/>
</dbReference>
<dbReference type="GO" id="GO:0015297">
    <property type="term" value="F:antiporter activity"/>
    <property type="evidence" value="ECO:0007669"/>
    <property type="project" value="UniProtKB-KW"/>
</dbReference>
<keyword evidence="7" id="KW-1003">Cell membrane</keyword>
<feature type="transmembrane region" description="Helical" evidence="13">
    <location>
        <begin position="58"/>
        <end position="78"/>
    </location>
</feature>
<keyword evidence="6" id="KW-0050">Antiport</keyword>
<evidence type="ECO:0000256" key="10">
    <source>
        <dbReference type="ARBA" id="ARBA00023065"/>
    </source>
</evidence>
<feature type="transmembrane region" description="Helical" evidence="13">
    <location>
        <begin position="21"/>
        <end position="46"/>
    </location>
</feature>
<dbReference type="GO" id="GO:0005886">
    <property type="term" value="C:plasma membrane"/>
    <property type="evidence" value="ECO:0007669"/>
    <property type="project" value="UniProtKB-SubCell"/>
</dbReference>
<keyword evidence="10" id="KW-0406">Ion transport</keyword>
<dbReference type="AlphaFoldDB" id="A0A285HZF9"/>
<evidence type="ECO:0000256" key="9">
    <source>
        <dbReference type="ARBA" id="ARBA00022989"/>
    </source>
</evidence>
<proteinExistence type="inferred from homology"/>
<dbReference type="InterPro" id="IPR050222">
    <property type="entry name" value="MATE_MdtK"/>
</dbReference>
<evidence type="ECO:0000256" key="4">
    <source>
        <dbReference type="ARBA" id="ARBA00020268"/>
    </source>
</evidence>
<feature type="transmembrane region" description="Helical" evidence="13">
    <location>
        <begin position="250"/>
        <end position="274"/>
    </location>
</feature>
<name>A0A285HZF9_9FIRM</name>
<organism evidence="14 15">
    <name type="scientific">Orenia metallireducens</name>
    <dbReference type="NCBI Taxonomy" id="1413210"/>
    <lineage>
        <taxon>Bacteria</taxon>
        <taxon>Bacillati</taxon>
        <taxon>Bacillota</taxon>
        <taxon>Clostridia</taxon>
        <taxon>Halanaerobiales</taxon>
        <taxon>Halobacteroidaceae</taxon>
        <taxon>Orenia</taxon>
    </lineage>
</organism>
<evidence type="ECO:0000256" key="7">
    <source>
        <dbReference type="ARBA" id="ARBA00022475"/>
    </source>
</evidence>
<comment type="function">
    <text evidence="1">Multidrug efflux pump.</text>
</comment>
<evidence type="ECO:0000256" key="13">
    <source>
        <dbReference type="SAM" id="Phobius"/>
    </source>
</evidence>
<evidence type="ECO:0000256" key="5">
    <source>
        <dbReference type="ARBA" id="ARBA00022448"/>
    </source>
</evidence>
<dbReference type="GO" id="GO:0042910">
    <property type="term" value="F:xenobiotic transmembrane transporter activity"/>
    <property type="evidence" value="ECO:0007669"/>
    <property type="project" value="InterPro"/>
</dbReference>
<feature type="transmembrane region" description="Helical" evidence="13">
    <location>
        <begin position="280"/>
        <end position="303"/>
    </location>
</feature>
<dbReference type="OrthoDB" id="9776324at2"/>
<feature type="transmembrane region" description="Helical" evidence="13">
    <location>
        <begin position="165"/>
        <end position="186"/>
    </location>
</feature>
<evidence type="ECO:0000256" key="1">
    <source>
        <dbReference type="ARBA" id="ARBA00003408"/>
    </source>
</evidence>